<sequence length="117" mass="13233">MKTSTFEEKRGIKWTARMQLDSLDFADDLIILSHMQQQMQEKTTNVAAASTALCTQNTADLLARHYQQQPTVGEKEPHPAGGRNEEEVLEVDKTHIKKSTQLLHKASPRFPLLQASF</sequence>
<name>A0A183MGG4_9TREM</name>
<proteinExistence type="predicted"/>
<dbReference type="Proteomes" id="UP000277204">
    <property type="component" value="Unassembled WGS sequence"/>
</dbReference>
<keyword evidence="2" id="KW-1185">Reference proteome</keyword>
<reference evidence="1 2" key="1">
    <citation type="submission" date="2018-11" db="EMBL/GenBank/DDBJ databases">
        <authorList>
            <consortium name="Pathogen Informatics"/>
        </authorList>
    </citation>
    <scope>NUCLEOTIDE SEQUENCE [LARGE SCALE GENOMIC DNA]</scope>
    <source>
        <strain evidence="1 2">Zambia</strain>
    </source>
</reference>
<protein>
    <submittedName>
        <fullName evidence="1">Uncharacterized protein</fullName>
    </submittedName>
</protein>
<evidence type="ECO:0000313" key="2">
    <source>
        <dbReference type="Proteomes" id="UP000277204"/>
    </source>
</evidence>
<gene>
    <name evidence="1" type="ORF">SMRZ_LOCUS15139</name>
</gene>
<accession>A0A183MGG4</accession>
<organism evidence="1 2">
    <name type="scientific">Schistosoma margrebowiei</name>
    <dbReference type="NCBI Taxonomy" id="48269"/>
    <lineage>
        <taxon>Eukaryota</taxon>
        <taxon>Metazoa</taxon>
        <taxon>Spiralia</taxon>
        <taxon>Lophotrochozoa</taxon>
        <taxon>Platyhelminthes</taxon>
        <taxon>Trematoda</taxon>
        <taxon>Digenea</taxon>
        <taxon>Strigeidida</taxon>
        <taxon>Schistosomatoidea</taxon>
        <taxon>Schistosomatidae</taxon>
        <taxon>Schistosoma</taxon>
    </lineage>
</organism>
<evidence type="ECO:0000313" key="1">
    <source>
        <dbReference type="EMBL" id="VDP17567.1"/>
    </source>
</evidence>
<dbReference type="EMBL" id="UZAI01016882">
    <property type="protein sequence ID" value="VDP17567.1"/>
    <property type="molecule type" value="Genomic_DNA"/>
</dbReference>
<dbReference type="AlphaFoldDB" id="A0A183MGG4"/>